<sequence>MPFMPRDVPILHARQSLRFQDYDFSVGLLDYDDCTIEKYSLVCHDAPCESGAVLELSALDMIMPRNWMPFTYAFQNIKAQPNFMSPEKLKTSLSKALAIIPALSGRLECEEGGSTTDFLKPKSRTRILLNNKGAWFSTANMTTPFSEMLNEHFCTTLLPAPFIFKRFVSTVIESRRASVDIPLIAVKAVYFPCGSVVLTVYINHIVCDSRSMYEFVRLWGKIAQGLVPEPLVDSRHLLATLHRPRPEDSEAAEKKFESQAPFQPLTTDMRMCTVRVHEERLKQITKEINSKLNSDWVTCEELFFCIVCRMLLRARKCDLGPYYIRTVNIRKYLDLDSSAFGNFTGVPFEDPIKMTDLLTVPLEKAIPSIKGRLLAFDKRNVAKTVQDYLSVNPAALSVKLKKIGPRAVDSNNLANHDPSQIDFDNSPACYFFSCLYINGAFTINPVYNGYHNSCIGVDELIINDLKNDKEALDLGFTVTPLRKLLLK</sequence>
<comment type="caution">
    <text evidence="1">The sequence shown here is derived from an EMBL/GenBank/DDBJ whole genome shotgun (WGS) entry which is preliminary data.</text>
</comment>
<protein>
    <submittedName>
        <fullName evidence="1">Uncharacterized protein</fullName>
    </submittedName>
</protein>
<gene>
    <name evidence="1" type="ORF">DSO57_1004774</name>
</gene>
<dbReference type="EMBL" id="QTSX02000012">
    <property type="protein sequence ID" value="KAJ9090196.1"/>
    <property type="molecule type" value="Genomic_DNA"/>
</dbReference>
<reference evidence="1" key="1">
    <citation type="submission" date="2022-04" db="EMBL/GenBank/DDBJ databases">
        <title>Genome of the entomopathogenic fungus Entomophthora muscae.</title>
        <authorList>
            <person name="Elya C."/>
            <person name="Lovett B.R."/>
            <person name="Lee E."/>
            <person name="Macias A.M."/>
            <person name="Hajek A.E."/>
            <person name="De Bivort B.L."/>
            <person name="Kasson M.T."/>
            <person name="De Fine Licht H.H."/>
            <person name="Stajich J.E."/>
        </authorList>
    </citation>
    <scope>NUCLEOTIDE SEQUENCE</scope>
    <source>
        <strain evidence="1">Berkeley</strain>
    </source>
</reference>
<evidence type="ECO:0000313" key="1">
    <source>
        <dbReference type="EMBL" id="KAJ9090196.1"/>
    </source>
</evidence>
<dbReference type="Proteomes" id="UP001165960">
    <property type="component" value="Unassembled WGS sequence"/>
</dbReference>
<evidence type="ECO:0000313" key="2">
    <source>
        <dbReference type="Proteomes" id="UP001165960"/>
    </source>
</evidence>
<name>A0ACC2UUB1_9FUNG</name>
<keyword evidence="2" id="KW-1185">Reference proteome</keyword>
<accession>A0ACC2UUB1</accession>
<organism evidence="1 2">
    <name type="scientific">Entomophthora muscae</name>
    <dbReference type="NCBI Taxonomy" id="34485"/>
    <lineage>
        <taxon>Eukaryota</taxon>
        <taxon>Fungi</taxon>
        <taxon>Fungi incertae sedis</taxon>
        <taxon>Zoopagomycota</taxon>
        <taxon>Entomophthoromycotina</taxon>
        <taxon>Entomophthoromycetes</taxon>
        <taxon>Entomophthorales</taxon>
        <taxon>Entomophthoraceae</taxon>
        <taxon>Entomophthora</taxon>
    </lineage>
</organism>
<proteinExistence type="predicted"/>